<dbReference type="Gene3D" id="3.40.50.720">
    <property type="entry name" value="NAD(P)-binding Rossmann-like Domain"/>
    <property type="match status" value="1"/>
</dbReference>
<dbReference type="GO" id="GO:0008839">
    <property type="term" value="F:4-hydroxy-tetrahydrodipicolinate reductase"/>
    <property type="evidence" value="ECO:0007669"/>
    <property type="project" value="UniProtKB-UniRule"/>
</dbReference>
<evidence type="ECO:0000256" key="8">
    <source>
        <dbReference type="ARBA" id="ARBA00037922"/>
    </source>
</evidence>
<dbReference type="InterPro" id="IPR036291">
    <property type="entry name" value="NAD(P)-bd_dom_sf"/>
</dbReference>
<evidence type="ECO:0000256" key="10">
    <source>
        <dbReference type="ARBA" id="ARBA00049080"/>
    </source>
</evidence>
<dbReference type="SUPFAM" id="SSF51735">
    <property type="entry name" value="NAD(P)-binding Rossmann-fold domains"/>
    <property type="match status" value="1"/>
</dbReference>
<evidence type="ECO:0000256" key="6">
    <source>
        <dbReference type="ARBA" id="ARBA00023027"/>
    </source>
</evidence>
<dbReference type="HOGENOM" id="CLU_047479_1_0_10"/>
<reference evidence="15 16" key="1">
    <citation type="journal article" date="2009" name="Proc. Natl. Acad. Sci. U.S.A.">
        <title>Convergent evolution of metabolic roles in bacterial co-symbionts of insects.</title>
        <authorList>
            <person name="McCutcheon J.P."/>
            <person name="McDonald B.R."/>
            <person name="Moran N.A."/>
        </authorList>
    </citation>
    <scope>NUCLEOTIDE SEQUENCE [LARGE SCALE GENOMIC DNA]</scope>
    <source>
        <strain evidence="15 16">SMDSEM</strain>
    </source>
</reference>
<comment type="similarity">
    <text evidence="1">Belongs to the DapB family.</text>
</comment>
<dbReference type="SUPFAM" id="SSF55347">
    <property type="entry name" value="Glyceraldehyde-3-phosphate dehydrogenase-like, C-terminal domain"/>
    <property type="match status" value="1"/>
</dbReference>
<accession>C7LKC2</accession>
<dbReference type="PANTHER" id="PTHR20836:SF0">
    <property type="entry name" value="4-HYDROXY-TETRAHYDRODIPICOLINATE REDUCTASE 1, CHLOROPLASTIC-RELATED"/>
    <property type="match status" value="1"/>
</dbReference>
<organism evidence="15 16">
    <name type="scientific">Karelsulcia muelleri (strain SMDSEM)</name>
    <name type="common">Sulcia muelleri</name>
    <dbReference type="NCBI Taxonomy" id="595499"/>
    <lineage>
        <taxon>Bacteria</taxon>
        <taxon>Pseudomonadati</taxon>
        <taxon>Bacteroidota</taxon>
        <taxon>Flavobacteriia</taxon>
        <taxon>Flavobacteriales</taxon>
        <taxon>Candidatus Karelsulcia</taxon>
    </lineage>
</organism>
<evidence type="ECO:0000259" key="14">
    <source>
        <dbReference type="Pfam" id="PF05173"/>
    </source>
</evidence>
<evidence type="ECO:0000256" key="7">
    <source>
        <dbReference type="ARBA" id="ARBA00023154"/>
    </source>
</evidence>
<dbReference type="GO" id="GO:0005829">
    <property type="term" value="C:cytosol"/>
    <property type="evidence" value="ECO:0007669"/>
    <property type="project" value="TreeGrafter"/>
</dbReference>
<comment type="catalytic activity">
    <reaction evidence="11">
        <text>(S)-2,3,4,5-tetrahydrodipicolinate + NAD(+) + H2O = (2S,4S)-4-hydroxy-2,3,4,5-tetrahydrodipicolinate + NADH + H(+)</text>
        <dbReference type="Rhea" id="RHEA:35323"/>
        <dbReference type="ChEBI" id="CHEBI:15377"/>
        <dbReference type="ChEBI" id="CHEBI:15378"/>
        <dbReference type="ChEBI" id="CHEBI:16845"/>
        <dbReference type="ChEBI" id="CHEBI:57540"/>
        <dbReference type="ChEBI" id="CHEBI:57945"/>
        <dbReference type="ChEBI" id="CHEBI:67139"/>
        <dbReference type="EC" id="1.17.1.8"/>
    </reaction>
</comment>
<evidence type="ECO:0000256" key="11">
    <source>
        <dbReference type="ARBA" id="ARBA00049396"/>
    </source>
</evidence>
<dbReference type="GO" id="GO:0009089">
    <property type="term" value="P:lysine biosynthetic process via diaminopimelate"/>
    <property type="evidence" value="ECO:0007669"/>
    <property type="project" value="UniProtKB-UniRule"/>
</dbReference>
<keyword evidence="5" id="KW-0560">Oxidoreductase</keyword>
<protein>
    <recommendedName>
        <fullName evidence="9 12">4-hydroxy-tetrahydrodipicolinate reductase</fullName>
        <ecNumber evidence="9 12">1.17.1.8</ecNumber>
    </recommendedName>
</protein>
<keyword evidence="4" id="KW-0220">Diaminopimelate biosynthesis</keyword>
<evidence type="ECO:0000256" key="1">
    <source>
        <dbReference type="ARBA" id="ARBA00006642"/>
    </source>
</evidence>
<comment type="catalytic activity">
    <reaction evidence="10">
        <text>(S)-2,3,4,5-tetrahydrodipicolinate + NADP(+) + H2O = (2S,4S)-4-hydroxy-2,3,4,5-tetrahydrodipicolinate + NADPH + H(+)</text>
        <dbReference type="Rhea" id="RHEA:35331"/>
        <dbReference type="ChEBI" id="CHEBI:15377"/>
        <dbReference type="ChEBI" id="CHEBI:15378"/>
        <dbReference type="ChEBI" id="CHEBI:16845"/>
        <dbReference type="ChEBI" id="CHEBI:57783"/>
        <dbReference type="ChEBI" id="CHEBI:58349"/>
        <dbReference type="ChEBI" id="CHEBI:67139"/>
        <dbReference type="EC" id="1.17.1.8"/>
    </reaction>
</comment>
<name>C7LKC2_KARMS</name>
<sequence length="243" mass="27520">MVEKKNLNIGLIGYGNMGKSIEKQAILRGHKIGFITNKTPSSKELKNSNLELVLEFSSPKSAVSNIIVCLENKIPIVCGTTGWENQYDFIKQKCKKYNGSFLYSPNFSIGVNILFILNKILAKIMFKSNLDYKVSINEIHHKNKLDYPSGTAIALAKDIILEKYCKNWGIIPLKNNKKNIYISSKRIDNIIGIHTVFYESLIDVIQIKHFAKKRKGFALGAIIAAEWLYKKTGIFSMKDVLNL</sequence>
<dbReference type="EC" id="1.17.1.8" evidence="9 12"/>
<evidence type="ECO:0000313" key="15">
    <source>
        <dbReference type="EMBL" id="ACU52884.1"/>
    </source>
</evidence>
<evidence type="ECO:0000313" key="16">
    <source>
        <dbReference type="Proteomes" id="UP000008074"/>
    </source>
</evidence>
<dbReference type="GO" id="GO:0019877">
    <property type="term" value="P:diaminopimelate biosynthetic process"/>
    <property type="evidence" value="ECO:0007669"/>
    <property type="project" value="UniProtKB-KW"/>
</dbReference>
<dbReference type="InterPro" id="IPR023940">
    <property type="entry name" value="DHDPR_bac"/>
</dbReference>
<dbReference type="InterPro" id="IPR000846">
    <property type="entry name" value="DapB_N"/>
</dbReference>
<keyword evidence="7" id="KW-0457">Lysine biosynthesis</keyword>
<dbReference type="NCBIfam" id="TIGR00036">
    <property type="entry name" value="dapB"/>
    <property type="match status" value="1"/>
</dbReference>
<keyword evidence="6" id="KW-0520">NAD</keyword>
<evidence type="ECO:0000256" key="4">
    <source>
        <dbReference type="ARBA" id="ARBA00022915"/>
    </source>
</evidence>
<dbReference type="Pfam" id="PF01113">
    <property type="entry name" value="DapB_N"/>
    <property type="match status" value="1"/>
</dbReference>
<dbReference type="STRING" id="595499.SMDSEM_181"/>
<evidence type="ECO:0000256" key="12">
    <source>
        <dbReference type="NCBIfam" id="TIGR00036"/>
    </source>
</evidence>
<proteinExistence type="inferred from homology"/>
<comment type="pathway">
    <text evidence="8">Amino-acid biosynthesis; L-lysine biosynthesis via DAP pathway; (S)-tetrahydrodipicolinate from L-aspartate: step 4/4.</text>
</comment>
<evidence type="ECO:0000256" key="2">
    <source>
        <dbReference type="ARBA" id="ARBA00022605"/>
    </source>
</evidence>
<evidence type="ECO:0000256" key="5">
    <source>
        <dbReference type="ARBA" id="ARBA00023002"/>
    </source>
</evidence>
<dbReference type="AlphaFoldDB" id="C7LKC2"/>
<dbReference type="PANTHER" id="PTHR20836">
    <property type="entry name" value="DIHYDRODIPICOLINATE REDUCTASE"/>
    <property type="match status" value="1"/>
</dbReference>
<evidence type="ECO:0000256" key="3">
    <source>
        <dbReference type="ARBA" id="ARBA00022857"/>
    </source>
</evidence>
<dbReference type="KEGG" id="sms:SMDSEM_181"/>
<dbReference type="Gene3D" id="3.30.360.10">
    <property type="entry name" value="Dihydrodipicolinate Reductase, domain 2"/>
    <property type="match status" value="1"/>
</dbReference>
<dbReference type="InterPro" id="IPR022663">
    <property type="entry name" value="DapB_C"/>
</dbReference>
<dbReference type="Pfam" id="PF05173">
    <property type="entry name" value="DapB_C"/>
    <property type="match status" value="1"/>
</dbReference>
<evidence type="ECO:0000259" key="13">
    <source>
        <dbReference type="Pfam" id="PF01113"/>
    </source>
</evidence>
<evidence type="ECO:0000256" key="9">
    <source>
        <dbReference type="ARBA" id="ARBA00038983"/>
    </source>
</evidence>
<keyword evidence="2" id="KW-0028">Amino-acid biosynthesis</keyword>
<keyword evidence="3" id="KW-0521">NADP</keyword>
<dbReference type="EMBL" id="CP001605">
    <property type="protein sequence ID" value="ACU52884.1"/>
    <property type="molecule type" value="Genomic_DNA"/>
</dbReference>
<dbReference type="PIRSF" id="PIRSF000161">
    <property type="entry name" value="DHPR"/>
    <property type="match status" value="1"/>
</dbReference>
<gene>
    <name evidence="15" type="primary">dapB</name>
    <name evidence="15" type="ordered locus">SMDSEM_181</name>
</gene>
<feature type="domain" description="Dihydrodipicolinate reductase N-terminal" evidence="13">
    <location>
        <begin position="39"/>
        <end position="107"/>
    </location>
</feature>
<dbReference type="Proteomes" id="UP000008074">
    <property type="component" value="Chromosome"/>
</dbReference>
<feature type="domain" description="Dihydrodipicolinate reductase C-terminal" evidence="14">
    <location>
        <begin position="110"/>
        <end position="241"/>
    </location>
</feature>